<dbReference type="InterPro" id="IPR011009">
    <property type="entry name" value="Kinase-like_dom_sf"/>
</dbReference>
<dbReference type="PROSITE" id="PS00107">
    <property type="entry name" value="PROTEIN_KINASE_ATP"/>
    <property type="match status" value="1"/>
</dbReference>
<feature type="domain" description="Protein kinase" evidence="23">
    <location>
        <begin position="618"/>
        <end position="901"/>
    </location>
</feature>
<keyword evidence="4" id="KW-0597">Phosphoprotein</keyword>
<keyword evidence="13 21" id="KW-1133">Transmembrane helix</keyword>
<dbReference type="InterPro" id="IPR032675">
    <property type="entry name" value="LRR_dom_sf"/>
</dbReference>
<keyword evidence="6" id="KW-0808">Transferase</keyword>
<dbReference type="EMBL" id="GL348720">
    <property type="protein sequence ID" value="EFH42053.1"/>
    <property type="molecule type" value="Genomic_DNA"/>
</dbReference>
<evidence type="ECO:0000256" key="7">
    <source>
        <dbReference type="ARBA" id="ARBA00022692"/>
    </source>
</evidence>
<dbReference type="PANTHER" id="PTHR48006">
    <property type="entry name" value="LEUCINE-RICH REPEAT-CONTAINING PROTEIN DDB_G0281931-RELATED"/>
    <property type="match status" value="1"/>
</dbReference>
<dbReference type="InterPro" id="IPR021720">
    <property type="entry name" value="Malectin_dom"/>
</dbReference>
<dbReference type="Pfam" id="PF07714">
    <property type="entry name" value="PK_Tyr_Ser-Thr"/>
    <property type="match status" value="1"/>
</dbReference>
<keyword evidence="9" id="KW-0677">Repeat</keyword>
<feature type="transmembrane region" description="Helical" evidence="21">
    <location>
        <begin position="558"/>
        <end position="583"/>
    </location>
</feature>
<dbReference type="PROSITE" id="PS00108">
    <property type="entry name" value="PROTEIN_KINASE_ST"/>
    <property type="match status" value="1"/>
</dbReference>
<keyword evidence="10 19" id="KW-0547">Nucleotide-binding</keyword>
<dbReference type="EC" id="2.7.11.1" evidence="2"/>
<evidence type="ECO:0000256" key="20">
    <source>
        <dbReference type="SAM" id="MobiDB-lite"/>
    </source>
</evidence>
<comment type="catalytic activity">
    <reaction evidence="17">
        <text>L-threonyl-[protein] + ATP = O-phospho-L-threonyl-[protein] + ADP + H(+)</text>
        <dbReference type="Rhea" id="RHEA:46608"/>
        <dbReference type="Rhea" id="RHEA-COMP:11060"/>
        <dbReference type="Rhea" id="RHEA-COMP:11605"/>
        <dbReference type="ChEBI" id="CHEBI:15378"/>
        <dbReference type="ChEBI" id="CHEBI:30013"/>
        <dbReference type="ChEBI" id="CHEBI:30616"/>
        <dbReference type="ChEBI" id="CHEBI:61977"/>
        <dbReference type="ChEBI" id="CHEBI:456216"/>
        <dbReference type="EC" id="2.7.11.1"/>
    </reaction>
</comment>
<evidence type="ECO:0000313" key="24">
    <source>
        <dbReference type="EMBL" id="EFH42053.1"/>
    </source>
</evidence>
<dbReference type="Pfam" id="PF13855">
    <property type="entry name" value="LRR_8"/>
    <property type="match status" value="1"/>
</dbReference>
<dbReference type="STRING" id="81972.D7MQ65"/>
<dbReference type="Gramene" id="Al_scaffold_0008_1402">
    <property type="protein sequence ID" value="Al_scaffold_0008_1402"/>
    <property type="gene ID" value="Al_scaffold_0008_1402"/>
</dbReference>
<evidence type="ECO:0000256" key="6">
    <source>
        <dbReference type="ARBA" id="ARBA00022679"/>
    </source>
</evidence>
<keyword evidence="5" id="KW-0433">Leucine-rich repeat</keyword>
<feature type="signal peptide" evidence="22">
    <location>
        <begin position="1"/>
        <end position="26"/>
    </location>
</feature>
<name>D7MQ65_ARALL</name>
<organism evidence="25">
    <name type="scientific">Arabidopsis lyrata subsp. lyrata</name>
    <name type="common">Lyre-leaved rock-cress</name>
    <dbReference type="NCBI Taxonomy" id="81972"/>
    <lineage>
        <taxon>Eukaryota</taxon>
        <taxon>Viridiplantae</taxon>
        <taxon>Streptophyta</taxon>
        <taxon>Embryophyta</taxon>
        <taxon>Tracheophyta</taxon>
        <taxon>Spermatophyta</taxon>
        <taxon>Magnoliopsida</taxon>
        <taxon>eudicotyledons</taxon>
        <taxon>Gunneridae</taxon>
        <taxon>Pentapetalae</taxon>
        <taxon>rosids</taxon>
        <taxon>malvids</taxon>
        <taxon>Brassicales</taxon>
        <taxon>Brassicaceae</taxon>
        <taxon>Camelineae</taxon>
        <taxon>Arabidopsis</taxon>
    </lineage>
</organism>
<feature type="binding site" evidence="19">
    <location>
        <position position="647"/>
    </location>
    <ligand>
        <name>ATP</name>
        <dbReference type="ChEBI" id="CHEBI:30616"/>
    </ligand>
</feature>
<evidence type="ECO:0000256" key="22">
    <source>
        <dbReference type="SAM" id="SignalP"/>
    </source>
</evidence>
<evidence type="ECO:0000256" key="10">
    <source>
        <dbReference type="ARBA" id="ARBA00022741"/>
    </source>
</evidence>
<dbReference type="InterPro" id="IPR008271">
    <property type="entry name" value="Ser/Thr_kinase_AS"/>
</dbReference>
<dbReference type="FunFam" id="3.80.10.10:FF:000383">
    <property type="entry name" value="Leucine-rich repeat receptor protein kinase EMS1"/>
    <property type="match status" value="1"/>
</dbReference>
<evidence type="ECO:0000256" key="13">
    <source>
        <dbReference type="ARBA" id="ARBA00022989"/>
    </source>
</evidence>
<keyword evidence="25" id="KW-1185">Reference proteome</keyword>
<comment type="subcellular location">
    <subcellularLocation>
        <location evidence="1">Membrane</location>
        <topology evidence="1">Single-pass type I membrane protein</topology>
    </subcellularLocation>
</comment>
<keyword evidence="12 19" id="KW-0067">ATP-binding</keyword>
<dbReference type="Proteomes" id="UP000008694">
    <property type="component" value="Unassembled WGS sequence"/>
</dbReference>
<evidence type="ECO:0000256" key="11">
    <source>
        <dbReference type="ARBA" id="ARBA00022777"/>
    </source>
</evidence>
<evidence type="ECO:0000256" key="5">
    <source>
        <dbReference type="ARBA" id="ARBA00022614"/>
    </source>
</evidence>
<dbReference type="GO" id="GO:0004674">
    <property type="term" value="F:protein serine/threonine kinase activity"/>
    <property type="evidence" value="ECO:0007669"/>
    <property type="project" value="UniProtKB-KW"/>
</dbReference>
<dbReference type="SUPFAM" id="SSF52058">
    <property type="entry name" value="L domain-like"/>
    <property type="match status" value="1"/>
</dbReference>
<dbReference type="HOGENOM" id="CLU_000288_114_2_1"/>
<dbReference type="InterPro" id="IPR001611">
    <property type="entry name" value="Leu-rich_rpt"/>
</dbReference>
<feature type="region of interest" description="Disordered" evidence="20">
    <location>
        <begin position="920"/>
        <end position="951"/>
    </location>
</feature>
<evidence type="ECO:0000256" key="4">
    <source>
        <dbReference type="ARBA" id="ARBA00022553"/>
    </source>
</evidence>
<dbReference type="GO" id="GO:0016020">
    <property type="term" value="C:membrane"/>
    <property type="evidence" value="ECO:0007669"/>
    <property type="project" value="UniProtKB-SubCell"/>
</dbReference>
<evidence type="ECO:0000256" key="21">
    <source>
        <dbReference type="SAM" id="Phobius"/>
    </source>
</evidence>
<evidence type="ECO:0000256" key="1">
    <source>
        <dbReference type="ARBA" id="ARBA00004479"/>
    </source>
</evidence>
<dbReference type="Gene3D" id="3.80.10.10">
    <property type="entry name" value="Ribonuclease Inhibitor"/>
    <property type="match status" value="2"/>
</dbReference>
<reference evidence="25" key="1">
    <citation type="journal article" date="2011" name="Nat. Genet.">
        <title>The Arabidopsis lyrata genome sequence and the basis of rapid genome size change.</title>
        <authorList>
            <person name="Hu T.T."/>
            <person name="Pattyn P."/>
            <person name="Bakker E.G."/>
            <person name="Cao J."/>
            <person name="Cheng J.-F."/>
            <person name="Clark R.M."/>
            <person name="Fahlgren N."/>
            <person name="Fawcett J.A."/>
            <person name="Grimwood J."/>
            <person name="Gundlach H."/>
            <person name="Haberer G."/>
            <person name="Hollister J.D."/>
            <person name="Ossowski S."/>
            <person name="Ottilar R.P."/>
            <person name="Salamov A.A."/>
            <person name="Schneeberger K."/>
            <person name="Spannagl M."/>
            <person name="Wang X."/>
            <person name="Yang L."/>
            <person name="Nasrallah M.E."/>
            <person name="Bergelson J."/>
            <person name="Carrington J.C."/>
            <person name="Gaut B.S."/>
            <person name="Schmutz J."/>
            <person name="Mayer K.F.X."/>
            <person name="Van de Peer Y."/>
            <person name="Grigoriev I.V."/>
            <person name="Nordborg M."/>
            <person name="Weigel D."/>
            <person name="Guo Y.-L."/>
        </authorList>
    </citation>
    <scope>NUCLEOTIDE SEQUENCE [LARGE SCALE GENOMIC DNA]</scope>
    <source>
        <strain evidence="25">cv. MN47</strain>
    </source>
</reference>
<evidence type="ECO:0000256" key="19">
    <source>
        <dbReference type="PROSITE-ProRule" id="PRU10141"/>
    </source>
</evidence>
<dbReference type="Pfam" id="PF11721">
    <property type="entry name" value="Malectin"/>
    <property type="match status" value="1"/>
</dbReference>
<feature type="compositionally biased region" description="Polar residues" evidence="20">
    <location>
        <begin position="920"/>
        <end position="930"/>
    </location>
</feature>
<evidence type="ECO:0000313" key="25">
    <source>
        <dbReference type="Proteomes" id="UP000008694"/>
    </source>
</evidence>
<keyword evidence="3" id="KW-0723">Serine/threonine-protein kinase</keyword>
<evidence type="ECO:0000259" key="23">
    <source>
        <dbReference type="PROSITE" id="PS50011"/>
    </source>
</evidence>
<gene>
    <name evidence="24" type="ORF">ARALYDRAFT_684582</name>
</gene>
<keyword evidence="15" id="KW-0675">Receptor</keyword>
<keyword evidence="11" id="KW-0418">Kinase</keyword>
<dbReference type="eggNOG" id="ENOG502QQ5C">
    <property type="taxonomic scope" value="Eukaryota"/>
</dbReference>
<evidence type="ECO:0000256" key="12">
    <source>
        <dbReference type="ARBA" id="ARBA00022840"/>
    </source>
</evidence>
<dbReference type="InterPro" id="IPR051824">
    <property type="entry name" value="LRR_Rcpt-Like_S/T_Kinase"/>
</dbReference>
<dbReference type="PROSITE" id="PS51450">
    <property type="entry name" value="LRR"/>
    <property type="match status" value="1"/>
</dbReference>
<proteinExistence type="predicted"/>
<dbReference type="Gene3D" id="2.60.120.430">
    <property type="entry name" value="Galactose-binding lectin"/>
    <property type="match status" value="1"/>
</dbReference>
<evidence type="ECO:0000256" key="3">
    <source>
        <dbReference type="ARBA" id="ARBA00022527"/>
    </source>
</evidence>
<evidence type="ECO:0000256" key="14">
    <source>
        <dbReference type="ARBA" id="ARBA00023136"/>
    </source>
</evidence>
<dbReference type="FunFam" id="2.60.120.430:FF:000004">
    <property type="entry name" value="Putative leucine-rich repeat receptor-like serine/threonine-protein kinase"/>
    <property type="match status" value="1"/>
</dbReference>
<dbReference type="SUPFAM" id="SSF56112">
    <property type="entry name" value="Protein kinase-like (PK-like)"/>
    <property type="match status" value="1"/>
</dbReference>
<keyword evidence="14 21" id="KW-0472">Membrane</keyword>
<dbReference type="InterPro" id="IPR001245">
    <property type="entry name" value="Ser-Thr/Tyr_kinase_cat_dom"/>
</dbReference>
<keyword evidence="7 21" id="KW-0812">Transmembrane</keyword>
<evidence type="ECO:0000256" key="15">
    <source>
        <dbReference type="ARBA" id="ARBA00023170"/>
    </source>
</evidence>
<comment type="catalytic activity">
    <reaction evidence="18">
        <text>L-seryl-[protein] + ATP = O-phospho-L-seryl-[protein] + ADP + H(+)</text>
        <dbReference type="Rhea" id="RHEA:17989"/>
        <dbReference type="Rhea" id="RHEA-COMP:9863"/>
        <dbReference type="Rhea" id="RHEA-COMP:11604"/>
        <dbReference type="ChEBI" id="CHEBI:15378"/>
        <dbReference type="ChEBI" id="CHEBI:29999"/>
        <dbReference type="ChEBI" id="CHEBI:30616"/>
        <dbReference type="ChEBI" id="CHEBI:83421"/>
        <dbReference type="ChEBI" id="CHEBI:456216"/>
        <dbReference type="EC" id="2.7.11.1"/>
    </reaction>
</comment>
<dbReference type="Pfam" id="PF00560">
    <property type="entry name" value="LRR_1"/>
    <property type="match status" value="3"/>
</dbReference>
<dbReference type="GO" id="GO:0005524">
    <property type="term" value="F:ATP binding"/>
    <property type="evidence" value="ECO:0007669"/>
    <property type="project" value="UniProtKB-UniRule"/>
</dbReference>
<dbReference type="SMART" id="SM00220">
    <property type="entry name" value="S_TKc"/>
    <property type="match status" value="1"/>
</dbReference>
<evidence type="ECO:0000256" key="9">
    <source>
        <dbReference type="ARBA" id="ARBA00022737"/>
    </source>
</evidence>
<dbReference type="PROSITE" id="PS50011">
    <property type="entry name" value="PROTEIN_KINASE_DOM"/>
    <property type="match status" value="1"/>
</dbReference>
<dbReference type="CDD" id="cd14066">
    <property type="entry name" value="STKc_IRAK"/>
    <property type="match status" value="1"/>
</dbReference>
<keyword evidence="16" id="KW-0325">Glycoprotein</keyword>
<evidence type="ECO:0000256" key="2">
    <source>
        <dbReference type="ARBA" id="ARBA00012513"/>
    </source>
</evidence>
<dbReference type="FunFam" id="1.10.510.10:FF:000044">
    <property type="entry name" value="Putative LRR receptor-like serine/threonine-protein kinase"/>
    <property type="match status" value="1"/>
</dbReference>
<feature type="chain" id="PRO_5003104301" description="non-specific serine/threonine protein kinase" evidence="22">
    <location>
        <begin position="27"/>
        <end position="951"/>
    </location>
</feature>
<protein>
    <recommendedName>
        <fullName evidence="2">non-specific serine/threonine protein kinase</fullName>
        <ecNumber evidence="2">2.7.11.1</ecNumber>
    </recommendedName>
</protein>
<dbReference type="InterPro" id="IPR017441">
    <property type="entry name" value="Protein_kinase_ATP_BS"/>
</dbReference>
<dbReference type="FunFam" id="3.30.200.20:FF:000217">
    <property type="entry name" value="probable LRR receptor-like serine/threonine-protein kinase At1g53430"/>
    <property type="match status" value="1"/>
</dbReference>
<evidence type="ECO:0000256" key="17">
    <source>
        <dbReference type="ARBA" id="ARBA00047899"/>
    </source>
</evidence>
<dbReference type="Gene3D" id="3.30.200.20">
    <property type="entry name" value="Phosphorylase Kinase, domain 1"/>
    <property type="match status" value="1"/>
</dbReference>
<keyword evidence="8 22" id="KW-0732">Signal</keyword>
<evidence type="ECO:0000256" key="16">
    <source>
        <dbReference type="ARBA" id="ARBA00023180"/>
    </source>
</evidence>
<sequence>MVTSHSMYFVIITTLLFSGIFESCNTTKLHDAEVRALKEIGKKMKKKDWDFSKDPCSGKGNWIVNTNPLINSNLTCDCSFHPPNSSCHVIAMILTRNCLTGSIPKEWASMRLEKLNLEGNRFSGPIPPEIGKLVHLEELFLSSNSFTAHLPEQLGQLKNLTNMWISDNEFTGQIPNFIGNLTKMVELEMFGSGLDGPLPSSTSALTSLVNLQISDLGGKSSSFPPLQNMKSLKILELRRCNIYGRLPKYIGDMTSLKTLDLSFNHLTDKIPSSLANLKLADYIYLAGNKFTGGVPNSFIESNKNIDISSNNFTLQSSIPRGDCDQVNNAYKGYPCYFQHLPCLLPKRKYKYKLYINCGGDEIKVDKEKTYEANIEGQRPTTFVYGSDKHWAFSSTGHFMNDLTEVDDYTVSNTSTLLANASSPSFVLYKTARISPLLLTYYGLCLGNGEYTVSLHFAEIIFTSDSTFYSLGKRVFDIYVQEKLMIKNFNIKEAAGGSGKPIIKTFVVNVTNHNLKISLRWAGKGTTTLPIRGVYGPMISAISVEPNFKSPEHDDKKNILLIVGIIVAAVILILAIITVIICLWRRRCYKNAMDKELRGLDLQTGTFTLRHIKAATNNFDAANKIGEGGFGSVYKGVLSEGRMIAVKKLSSKSNQGSREFVNELGMISSLQHPNLVKLYGSCVEKKQLILVYEYLENNCLSRALFGSRLKLEWPTRKKICLGIAKGLKFLHEESAIKIVHRDIKASNVLLDDDLNAKISDFGLAKLNDDENTHINTRIAGTPGYMAPEYAMRGYLTEKADVYSFGVVALEIVSGKSNSNVKPSENLECLLDQAYVLQDKGCLLDLVDPVLDSAYSKEEAMVILNVALLCTNTSPALRPKMSQVVSLLEEKAAMKNLLSDPNFSAVNPKLKALRKFFWQSEASTSGPRTTDNVDADENSSKDEIVEVPELECE</sequence>
<dbReference type="PANTHER" id="PTHR48006:SF68">
    <property type="entry name" value="PROTEIN KINASE DOMAIN-CONTAINING PROTEIN"/>
    <property type="match status" value="1"/>
</dbReference>
<dbReference type="Gene3D" id="1.10.510.10">
    <property type="entry name" value="Transferase(Phosphotransferase) domain 1"/>
    <property type="match status" value="1"/>
</dbReference>
<dbReference type="SMART" id="SM00369">
    <property type="entry name" value="LRR_TYP"/>
    <property type="match status" value="2"/>
</dbReference>
<dbReference type="InterPro" id="IPR003591">
    <property type="entry name" value="Leu-rich_rpt_typical-subtyp"/>
</dbReference>
<dbReference type="AlphaFoldDB" id="D7MQ65"/>
<dbReference type="InterPro" id="IPR000719">
    <property type="entry name" value="Prot_kinase_dom"/>
</dbReference>
<evidence type="ECO:0000256" key="8">
    <source>
        <dbReference type="ARBA" id="ARBA00022729"/>
    </source>
</evidence>
<evidence type="ECO:0000256" key="18">
    <source>
        <dbReference type="ARBA" id="ARBA00048679"/>
    </source>
</evidence>
<accession>D7MQ65</accession>